<name>A0A7D7WDB6_9MICO</name>
<accession>A0A7D7WDB6</accession>
<reference evidence="2 3" key="1">
    <citation type="journal article" date="2020" name="Front. Microbiol.">
        <title>Design of Bacterial Strain-Specific qPCR Assays Using NGS Data and Publicly Available Resources and Its Application to Track Biocontrol Strains.</title>
        <authorList>
            <person name="Hernandez I."/>
            <person name="Sant C."/>
            <person name="Martinez R."/>
            <person name="Fernandez C."/>
        </authorList>
    </citation>
    <scope>NUCLEOTIDE SEQUENCE [LARGE SCALE GENOMIC DNA]</scope>
    <source>
        <strain evidence="2 3">B24</strain>
    </source>
</reference>
<sequence length="344" mass="38465">MLLTDRAVLAPPAPLITREEARMLGVPISATSHLIVRRGLYVPRQAYLSLRPWEQYALRVHGYIRRHPDAVLCLESAAVLHGLPLFRHPRDIHVLDPDAERSQRIGDVCIHTSADARDIIRIAGMRVTGLLDTVVDLARAVAPARALAIADSALSPVQDGGVRLADLRAKAEEQQNRRGRARLRWVCARADGRAESPAESVSRAVIEWSGFEHPELQREFGYEGRRDRADFHFPSNGTIGEADGWGKYELNAPERAAVHLRDEKRREDRLRRNGHPVARWDLADAWRVAPLVTALRGAGLTPQHPPQPAMLATLAQSPRDRPTARETYVPARDRRRRALSRAGT</sequence>
<evidence type="ECO:0000313" key="2">
    <source>
        <dbReference type="EMBL" id="QMU96151.1"/>
    </source>
</evidence>
<evidence type="ECO:0008006" key="4">
    <source>
        <dbReference type="Google" id="ProtNLM"/>
    </source>
</evidence>
<evidence type="ECO:0000313" key="3">
    <source>
        <dbReference type="Proteomes" id="UP000515708"/>
    </source>
</evidence>
<dbReference type="EMBL" id="CP043732">
    <property type="protein sequence ID" value="QMU96151.1"/>
    <property type="molecule type" value="Genomic_DNA"/>
</dbReference>
<proteinExistence type="predicted"/>
<dbReference type="RefSeq" id="WP_182254218.1">
    <property type="nucleotide sequence ID" value="NZ_CP043732.1"/>
</dbReference>
<dbReference type="AlphaFoldDB" id="A0A7D7WDB6"/>
<dbReference type="Proteomes" id="UP000515708">
    <property type="component" value="Chromosome"/>
</dbReference>
<feature type="region of interest" description="Disordered" evidence="1">
    <location>
        <begin position="313"/>
        <end position="344"/>
    </location>
</feature>
<evidence type="ECO:0000256" key="1">
    <source>
        <dbReference type="SAM" id="MobiDB-lite"/>
    </source>
</evidence>
<organism evidence="2 3">
    <name type="scientific">Microbacterium esteraromaticum</name>
    <dbReference type="NCBI Taxonomy" id="57043"/>
    <lineage>
        <taxon>Bacteria</taxon>
        <taxon>Bacillati</taxon>
        <taxon>Actinomycetota</taxon>
        <taxon>Actinomycetes</taxon>
        <taxon>Micrococcales</taxon>
        <taxon>Microbacteriaceae</taxon>
        <taxon>Microbacterium</taxon>
    </lineage>
</organism>
<protein>
    <recommendedName>
        <fullName evidence="4">Transcriptional regulator, AbiEi antitoxin, Type IV TA system</fullName>
    </recommendedName>
</protein>
<feature type="compositionally biased region" description="Basic residues" evidence="1">
    <location>
        <begin position="333"/>
        <end position="344"/>
    </location>
</feature>
<gene>
    <name evidence="2" type="ORF">FVO59_02250</name>
</gene>